<dbReference type="AlphaFoldDB" id="A0A844WG28"/>
<dbReference type="EMBL" id="WNXQ01000006">
    <property type="protein sequence ID" value="MWB78689.1"/>
    <property type="molecule type" value="Genomic_DNA"/>
</dbReference>
<dbReference type="RefSeq" id="WP_160382907.1">
    <property type="nucleotide sequence ID" value="NZ_WNXQ01000006.1"/>
</dbReference>
<keyword evidence="2" id="KW-1185">Reference proteome</keyword>
<proteinExistence type="predicted"/>
<organism evidence="1 2">
    <name type="scientific">Pseudooceanicola pacificus</name>
    <dbReference type="NCBI Taxonomy" id="2676438"/>
    <lineage>
        <taxon>Bacteria</taxon>
        <taxon>Pseudomonadati</taxon>
        <taxon>Pseudomonadota</taxon>
        <taxon>Alphaproteobacteria</taxon>
        <taxon>Rhodobacterales</taxon>
        <taxon>Paracoccaceae</taxon>
        <taxon>Pseudooceanicola</taxon>
    </lineage>
</organism>
<gene>
    <name evidence="1" type="ORF">GLS40_11680</name>
</gene>
<evidence type="ECO:0008006" key="3">
    <source>
        <dbReference type="Google" id="ProtNLM"/>
    </source>
</evidence>
<dbReference type="Proteomes" id="UP000443843">
    <property type="component" value="Unassembled WGS sequence"/>
</dbReference>
<evidence type="ECO:0000313" key="1">
    <source>
        <dbReference type="EMBL" id="MWB78689.1"/>
    </source>
</evidence>
<sequence>MLHPGKDVSAEEIDRLLRGAVDLHCHSGPSVMKRKLDHLQQIEEAEAAGMRAILFKDHFHAVGPVLDLIRHHRPPSELALLSGVPLNNALGGLNPETVAHGLEQGARLVWMPTLSSSNHMHTAHRYDLAGKLGMHQPEELSILTSRGQIRDEVKEILDLIARHDAVLSGGHLHISEMYPLFDEAIARGVTRRLVAHPTFWIEANLDDLRELGRMGVYMEHCACMLVECASRMFYAEDLRAYADAGGVDYTILGSDLGQPNNPNPVAGFRAVIELCFEAGFTSEEARAMTGGNAARLMGLDPLPA</sequence>
<accession>A0A844WG28</accession>
<reference evidence="1 2" key="1">
    <citation type="submission" date="2019-11" db="EMBL/GenBank/DDBJ databases">
        <title>Pseudooceanicola pacifica sp. nov., isolated from deep-sea sediment of the Pacific Ocean.</title>
        <authorList>
            <person name="Lyu L."/>
        </authorList>
    </citation>
    <scope>NUCLEOTIDE SEQUENCE [LARGE SCALE GENOMIC DNA]</scope>
    <source>
        <strain evidence="1 2">216_PA32_1</strain>
    </source>
</reference>
<protein>
    <recommendedName>
        <fullName evidence="3">Amidohydrolase</fullName>
    </recommendedName>
</protein>
<comment type="caution">
    <text evidence="1">The sequence shown here is derived from an EMBL/GenBank/DDBJ whole genome shotgun (WGS) entry which is preliminary data.</text>
</comment>
<dbReference type="InterPro" id="IPR032466">
    <property type="entry name" value="Metal_Hydrolase"/>
</dbReference>
<dbReference type="Gene3D" id="3.20.20.140">
    <property type="entry name" value="Metal-dependent hydrolases"/>
    <property type="match status" value="1"/>
</dbReference>
<dbReference type="InterPro" id="IPR046249">
    <property type="entry name" value="DUF6282"/>
</dbReference>
<evidence type="ECO:0000313" key="2">
    <source>
        <dbReference type="Proteomes" id="UP000443843"/>
    </source>
</evidence>
<name>A0A844WG28_9RHOB</name>
<dbReference type="SUPFAM" id="SSF51556">
    <property type="entry name" value="Metallo-dependent hydrolases"/>
    <property type="match status" value="1"/>
</dbReference>
<dbReference type="Pfam" id="PF19799">
    <property type="entry name" value="DUF6282"/>
    <property type="match status" value="1"/>
</dbReference>